<dbReference type="InterPro" id="IPR053710">
    <property type="entry name" value="Arylamine_NAT_domain_sf"/>
</dbReference>
<dbReference type="Pfam" id="PF00797">
    <property type="entry name" value="Acetyltransf_2"/>
    <property type="match status" value="1"/>
</dbReference>
<keyword evidence="4" id="KW-1185">Reference proteome</keyword>
<sequence length="259" mass="29841">MNINAYLNRLLYAGPVDTSLITLRKLHYHHLLTIPLENLSIHYGEAIILEPDALFTKIVQHKRGGFCYELNGLFYELLRAIGFQVRRISGRVYDPEKGFNAEFDHLAIIAHVDGIDWLVDVGFGRRFPFYPMPLRLNLIQSDASGRYLLKEYDANYFAINQRDSTGEWIPAYLFTRTARELSDFASMCHFHQTSADSYFTQNKLCTIALTHGRVTLTDSALKITSNNQLINKAVRDKPEFEHLLYQYFGIQMAQPDVLV</sequence>
<dbReference type="Gene3D" id="3.30.2140.20">
    <property type="match status" value="1"/>
</dbReference>
<evidence type="ECO:0000256" key="2">
    <source>
        <dbReference type="RuleBase" id="RU003452"/>
    </source>
</evidence>
<dbReference type="Proteomes" id="UP001202180">
    <property type="component" value="Unassembled WGS sequence"/>
</dbReference>
<gene>
    <name evidence="3" type="ORF">M0L20_20580</name>
</gene>
<dbReference type="InterPro" id="IPR001447">
    <property type="entry name" value="Arylamine_N-AcTrfase"/>
</dbReference>
<evidence type="ECO:0000313" key="4">
    <source>
        <dbReference type="Proteomes" id="UP001202180"/>
    </source>
</evidence>
<dbReference type="PRINTS" id="PR01543">
    <property type="entry name" value="ANATRNSFRASE"/>
</dbReference>
<dbReference type="SUPFAM" id="SSF54001">
    <property type="entry name" value="Cysteine proteinases"/>
    <property type="match status" value="1"/>
</dbReference>
<name>A0ABT0HQM0_9BACT</name>
<organism evidence="3 4">
    <name type="scientific">Spirosoma liriopis</name>
    <dbReference type="NCBI Taxonomy" id="2937440"/>
    <lineage>
        <taxon>Bacteria</taxon>
        <taxon>Pseudomonadati</taxon>
        <taxon>Bacteroidota</taxon>
        <taxon>Cytophagia</taxon>
        <taxon>Cytophagales</taxon>
        <taxon>Cytophagaceae</taxon>
        <taxon>Spirosoma</taxon>
    </lineage>
</organism>
<reference evidence="3 4" key="1">
    <citation type="submission" date="2022-04" db="EMBL/GenBank/DDBJ databases">
        <title>Spirosoma sp. strain RP8 genome sequencing and assembly.</title>
        <authorList>
            <person name="Jung Y."/>
        </authorList>
    </citation>
    <scope>NUCLEOTIDE SEQUENCE [LARGE SCALE GENOMIC DNA]</scope>
    <source>
        <strain evidence="3 4">RP8</strain>
    </source>
</reference>
<dbReference type="InterPro" id="IPR038765">
    <property type="entry name" value="Papain-like_cys_pep_sf"/>
</dbReference>
<evidence type="ECO:0000256" key="1">
    <source>
        <dbReference type="ARBA" id="ARBA00006547"/>
    </source>
</evidence>
<evidence type="ECO:0000313" key="3">
    <source>
        <dbReference type="EMBL" id="MCK8494275.1"/>
    </source>
</evidence>
<accession>A0ABT0HQM0</accession>
<dbReference type="RefSeq" id="WP_248478831.1">
    <property type="nucleotide sequence ID" value="NZ_JALPRF010000003.1"/>
</dbReference>
<proteinExistence type="inferred from homology"/>
<protein>
    <submittedName>
        <fullName evidence="3">Arylamine N-acetyltransferase</fullName>
    </submittedName>
</protein>
<dbReference type="EMBL" id="JALPRF010000003">
    <property type="protein sequence ID" value="MCK8494275.1"/>
    <property type="molecule type" value="Genomic_DNA"/>
</dbReference>
<comment type="similarity">
    <text evidence="1 2">Belongs to the arylamine N-acetyltransferase family.</text>
</comment>
<dbReference type="PANTHER" id="PTHR11786">
    <property type="entry name" value="N-HYDROXYARYLAMINE O-ACETYLTRANSFERASE"/>
    <property type="match status" value="1"/>
</dbReference>
<dbReference type="PANTHER" id="PTHR11786:SF0">
    <property type="entry name" value="ARYLAMINE N-ACETYLTRANSFERASE 4-RELATED"/>
    <property type="match status" value="1"/>
</dbReference>
<comment type="caution">
    <text evidence="3">The sequence shown here is derived from an EMBL/GenBank/DDBJ whole genome shotgun (WGS) entry which is preliminary data.</text>
</comment>